<dbReference type="InterPro" id="IPR013108">
    <property type="entry name" value="Amidohydro_3"/>
</dbReference>
<reference evidence="4" key="1">
    <citation type="submission" date="2019-09" db="EMBL/GenBank/DDBJ databases">
        <authorList>
            <person name="Hjerde E."/>
        </authorList>
    </citation>
    <scope>NUCLEOTIDE SEQUENCE</scope>
    <source>
        <strain evidence="4">06/09/160</strain>
    </source>
</reference>
<dbReference type="Gene3D" id="2.30.40.10">
    <property type="entry name" value="Urease, subunit C, domain 1"/>
    <property type="match status" value="1"/>
</dbReference>
<evidence type="ECO:0000256" key="2">
    <source>
        <dbReference type="ARBA" id="ARBA00022801"/>
    </source>
</evidence>
<dbReference type="GO" id="GO:0004131">
    <property type="term" value="F:cytosine deaminase activity"/>
    <property type="evidence" value="ECO:0007669"/>
    <property type="project" value="TreeGrafter"/>
</dbReference>
<dbReference type="Gene3D" id="3.20.20.140">
    <property type="entry name" value="Metal-dependent hydrolases"/>
    <property type="match status" value="1"/>
</dbReference>
<dbReference type="EMBL" id="LR721750">
    <property type="protein sequence ID" value="VVV03181.1"/>
    <property type="molecule type" value="Genomic_DNA"/>
</dbReference>
<dbReference type="InterPro" id="IPR032466">
    <property type="entry name" value="Metal_Hydrolase"/>
</dbReference>
<dbReference type="PANTHER" id="PTHR32027:SF0">
    <property type="entry name" value="CYTOSINE DEAMINASE"/>
    <property type="match status" value="1"/>
</dbReference>
<dbReference type="AlphaFoldDB" id="A0A5Q4ZWK2"/>
<dbReference type="SUPFAM" id="SSF51338">
    <property type="entry name" value="Composite domain of metallo-dependent hydrolases"/>
    <property type="match status" value="1"/>
</dbReference>
<evidence type="ECO:0000313" key="4">
    <source>
        <dbReference type="EMBL" id="VVV03181.1"/>
    </source>
</evidence>
<dbReference type="Pfam" id="PF07969">
    <property type="entry name" value="Amidohydro_3"/>
    <property type="match status" value="1"/>
</dbReference>
<dbReference type="GO" id="GO:0046872">
    <property type="term" value="F:metal ion binding"/>
    <property type="evidence" value="ECO:0007669"/>
    <property type="project" value="UniProtKB-KW"/>
</dbReference>
<dbReference type="FunFam" id="3.20.20.140:FF:000019">
    <property type="entry name" value="Cytosine deaminase"/>
    <property type="match status" value="1"/>
</dbReference>
<dbReference type="GO" id="GO:0006209">
    <property type="term" value="P:cytosine catabolic process"/>
    <property type="evidence" value="ECO:0007669"/>
    <property type="project" value="TreeGrafter"/>
</dbReference>
<gene>
    <name evidence="4" type="primary">codA</name>
    <name evidence="4" type="ORF">AW0309160_00534</name>
</gene>
<evidence type="ECO:0000259" key="3">
    <source>
        <dbReference type="Pfam" id="PF07969"/>
    </source>
</evidence>
<evidence type="ECO:0000256" key="1">
    <source>
        <dbReference type="ARBA" id="ARBA00022723"/>
    </source>
</evidence>
<dbReference type="NCBIfam" id="NF005748">
    <property type="entry name" value="PRK07572.1"/>
    <property type="match status" value="1"/>
</dbReference>
<protein>
    <submittedName>
        <fullName evidence="4">Cytosine deaminase</fullName>
    </submittedName>
</protein>
<organism evidence="4">
    <name type="scientific">Aliivibrio wodanis</name>
    <dbReference type="NCBI Taxonomy" id="80852"/>
    <lineage>
        <taxon>Bacteria</taxon>
        <taxon>Pseudomonadati</taxon>
        <taxon>Pseudomonadota</taxon>
        <taxon>Gammaproteobacteria</taxon>
        <taxon>Vibrionales</taxon>
        <taxon>Vibrionaceae</taxon>
        <taxon>Aliivibrio</taxon>
    </lineage>
</organism>
<dbReference type="SUPFAM" id="SSF51556">
    <property type="entry name" value="Metallo-dependent hydrolases"/>
    <property type="match status" value="1"/>
</dbReference>
<dbReference type="CDD" id="cd01293">
    <property type="entry name" value="Bact_CD"/>
    <property type="match status" value="1"/>
</dbReference>
<feature type="domain" description="Amidohydrolase 3" evidence="3">
    <location>
        <begin position="42"/>
        <end position="403"/>
    </location>
</feature>
<accession>A0A5Q4ZWK2</accession>
<keyword evidence="2" id="KW-0378">Hydrolase</keyword>
<dbReference type="PANTHER" id="PTHR32027">
    <property type="entry name" value="CYTOSINE DEAMINASE"/>
    <property type="match status" value="1"/>
</dbReference>
<dbReference type="InterPro" id="IPR011059">
    <property type="entry name" value="Metal-dep_hydrolase_composite"/>
</dbReference>
<dbReference type="NCBIfam" id="NF006685">
    <property type="entry name" value="PRK09230.1"/>
    <property type="match status" value="1"/>
</dbReference>
<proteinExistence type="predicted"/>
<sequence>MTNLLIKNVALRDQEGLFQILIQNGQFKTIVSNEQDLDFSGEILDAEGGLANAPFCEPHVHLDTTQTAGEPSWNISGTLFEGIERWSERKKLLTIEDVKSRAKQTLKWQIANGIQHVRTHVDVSDPTLIALKAMLEVKEEMKEWVDIQIVAFPQEGILSYPNGKELLEEAVQLGADVIGAIPHFEFTREYGIESLHYVFELAQKYDRLIDVHCDEIDDEQSRFVETLAALAHKFNMGEKVTASHTTAMHSYNGAYASRLFRLLKMSGINFVANPLVNIHLQGRFDDYPKRRGITRVKEMLASDINVCFGHDDVFDPWYPLGTANMLQVLHMGLHVCQIMGYEQINQGLDLISYKSARTLNIQDNYGIEEGKPGSLIILPAENGFDALRRQVPVRYSIRQGKVISETQPATTTITLDKPEVVSFKR</sequence>
<name>A0A5Q4ZWK2_9GAMM</name>
<dbReference type="GO" id="GO:0035888">
    <property type="term" value="F:isoguanine deaminase activity"/>
    <property type="evidence" value="ECO:0007669"/>
    <property type="project" value="TreeGrafter"/>
</dbReference>
<keyword evidence="1" id="KW-0479">Metal-binding</keyword>
<dbReference type="InterPro" id="IPR052349">
    <property type="entry name" value="Metallo-hydrolase_Enzymes"/>
</dbReference>